<protein>
    <submittedName>
        <fullName evidence="1">Uncharacterized protein</fullName>
    </submittedName>
</protein>
<sequence length="102" mass="11641">MTFKFSLSRNPTIYCPSSLDSGYNCLKGWRAQILHYTIMSHYYSKVDAGSLLSLVNASDCMEYFGAFSLVPEMDETEVLNQVNEDTIISYLEDKGFKVEKED</sequence>
<comment type="caution">
    <text evidence="1">The sequence shown here is derived from an EMBL/GenBank/DDBJ whole genome shotgun (WGS) entry which is preliminary data.</text>
</comment>
<accession>K5CPW8</accession>
<gene>
    <name evidence="1" type="ORF">HMPREF1057_00656</name>
</gene>
<dbReference type="HOGENOM" id="CLU_2271736_0_0_10"/>
<reference evidence="1 2" key="1">
    <citation type="submission" date="2012-02" db="EMBL/GenBank/DDBJ databases">
        <title>The Genome Sequence of Bacteroides finegoldii CL09T03C10.</title>
        <authorList>
            <consortium name="The Broad Institute Genome Sequencing Platform"/>
            <person name="Earl A."/>
            <person name="Ward D."/>
            <person name="Feldgarden M."/>
            <person name="Gevers D."/>
            <person name="Zitomersky N.L."/>
            <person name="Coyne M.J."/>
            <person name="Comstock L.E."/>
            <person name="Young S.K."/>
            <person name="Zeng Q."/>
            <person name="Gargeya S."/>
            <person name="Fitzgerald M."/>
            <person name="Haas B."/>
            <person name="Abouelleil A."/>
            <person name="Alvarado L."/>
            <person name="Arachchi H.M."/>
            <person name="Berlin A."/>
            <person name="Chapman S.B."/>
            <person name="Gearin G."/>
            <person name="Goldberg J."/>
            <person name="Griggs A."/>
            <person name="Gujja S."/>
            <person name="Hansen M."/>
            <person name="Heiman D."/>
            <person name="Howarth C."/>
            <person name="Larimer J."/>
            <person name="Lui A."/>
            <person name="MacDonald P.J.P."/>
            <person name="McCowen C."/>
            <person name="Montmayeur A."/>
            <person name="Murphy C."/>
            <person name="Neiman D."/>
            <person name="Pearson M."/>
            <person name="Priest M."/>
            <person name="Roberts A."/>
            <person name="Saif S."/>
            <person name="Shea T."/>
            <person name="Sisk P."/>
            <person name="Stolte C."/>
            <person name="Sykes S."/>
            <person name="Wortman J."/>
            <person name="Nusbaum C."/>
            <person name="Birren B."/>
        </authorList>
    </citation>
    <scope>NUCLEOTIDE SEQUENCE [LARGE SCALE GENOMIC DNA]</scope>
    <source>
        <strain evidence="1 2">CL09T03C10</strain>
    </source>
</reference>
<proteinExistence type="predicted"/>
<evidence type="ECO:0000313" key="2">
    <source>
        <dbReference type="Proteomes" id="UP000007995"/>
    </source>
</evidence>
<dbReference type="Proteomes" id="UP000007995">
    <property type="component" value="Unassembled WGS sequence"/>
</dbReference>
<evidence type="ECO:0000313" key="1">
    <source>
        <dbReference type="EMBL" id="EKJ91821.1"/>
    </source>
</evidence>
<dbReference type="EMBL" id="AGXW01000002">
    <property type="protein sequence ID" value="EKJ91821.1"/>
    <property type="molecule type" value="Genomic_DNA"/>
</dbReference>
<dbReference type="AlphaFoldDB" id="K5CPW8"/>
<name>K5CPW8_9BACE</name>
<organism evidence="1 2">
    <name type="scientific">Bacteroides finegoldii CL09T03C10</name>
    <dbReference type="NCBI Taxonomy" id="997888"/>
    <lineage>
        <taxon>Bacteria</taxon>
        <taxon>Pseudomonadati</taxon>
        <taxon>Bacteroidota</taxon>
        <taxon>Bacteroidia</taxon>
        <taxon>Bacteroidales</taxon>
        <taxon>Bacteroidaceae</taxon>
        <taxon>Bacteroides</taxon>
    </lineage>
</organism>